<evidence type="ECO:0000313" key="3">
    <source>
        <dbReference type="Proteomes" id="UP000015101"/>
    </source>
</evidence>
<organism evidence="2 3">
    <name type="scientific">Helobdella robusta</name>
    <name type="common">Californian leech</name>
    <dbReference type="NCBI Taxonomy" id="6412"/>
    <lineage>
        <taxon>Eukaryota</taxon>
        <taxon>Metazoa</taxon>
        <taxon>Spiralia</taxon>
        <taxon>Lophotrochozoa</taxon>
        <taxon>Annelida</taxon>
        <taxon>Clitellata</taxon>
        <taxon>Hirudinea</taxon>
        <taxon>Rhynchobdellida</taxon>
        <taxon>Glossiphoniidae</taxon>
        <taxon>Helobdella</taxon>
    </lineage>
</organism>
<proteinExistence type="predicted"/>
<dbReference type="CTD" id="20205273"/>
<evidence type="ECO:0000313" key="2">
    <source>
        <dbReference type="EnsemblMetazoa" id="HelroP175152"/>
    </source>
</evidence>
<dbReference type="InParanoid" id="T1F8X4"/>
<dbReference type="HOGENOM" id="CLU_144881_0_0_1"/>
<evidence type="ECO:0000313" key="1">
    <source>
        <dbReference type="EMBL" id="ESO01122.1"/>
    </source>
</evidence>
<sequence>MEGQNLSAVKNSSVMRNFPDPPHGMENYDLPGVFDELGALSETQQTQLDQYKKKMRFEDEDYLRKHPEIDCLISDLLGCILKDQPRDIRTYASNYFKDPKLVQKIEELMKKHQIDMKMSNILKNY</sequence>
<dbReference type="EMBL" id="KB096830">
    <property type="protein sequence ID" value="ESO01122.1"/>
    <property type="molecule type" value="Genomic_DNA"/>
</dbReference>
<keyword evidence="3" id="KW-1185">Reference proteome</keyword>
<dbReference type="OrthoDB" id="10249338at2759"/>
<dbReference type="InterPro" id="IPR059162">
    <property type="entry name" value="RIIAD1"/>
</dbReference>
<dbReference type="PANTHER" id="PTHR15505">
    <property type="entry name" value="RIIA DOMAIN-CONTAINING PROTEIN 1"/>
    <property type="match status" value="1"/>
</dbReference>
<dbReference type="CDD" id="cd22971">
    <property type="entry name" value="DD_RIIAD1"/>
    <property type="match status" value="1"/>
</dbReference>
<name>T1F8X4_HELRO</name>
<dbReference type="EnsemblMetazoa" id="HelroT175152">
    <property type="protein sequence ID" value="HelroP175152"/>
    <property type="gene ID" value="HelroG175152"/>
</dbReference>
<reference evidence="1 3" key="2">
    <citation type="journal article" date="2013" name="Nature">
        <title>Insights into bilaterian evolution from three spiralian genomes.</title>
        <authorList>
            <person name="Simakov O."/>
            <person name="Marletaz F."/>
            <person name="Cho S.J."/>
            <person name="Edsinger-Gonzales E."/>
            <person name="Havlak P."/>
            <person name="Hellsten U."/>
            <person name="Kuo D.H."/>
            <person name="Larsson T."/>
            <person name="Lv J."/>
            <person name="Arendt D."/>
            <person name="Savage R."/>
            <person name="Osoegawa K."/>
            <person name="de Jong P."/>
            <person name="Grimwood J."/>
            <person name="Chapman J.A."/>
            <person name="Shapiro H."/>
            <person name="Aerts A."/>
            <person name="Otillar R.P."/>
            <person name="Terry A.Y."/>
            <person name="Boore J.L."/>
            <person name="Grigoriev I.V."/>
            <person name="Lindberg D.R."/>
            <person name="Seaver E.C."/>
            <person name="Weisblat D.A."/>
            <person name="Putnam N.H."/>
            <person name="Rokhsar D.S."/>
        </authorList>
    </citation>
    <scope>NUCLEOTIDE SEQUENCE</scope>
</reference>
<dbReference type="EMBL" id="AMQM01005157">
    <property type="status" value="NOT_ANNOTATED_CDS"/>
    <property type="molecule type" value="Genomic_DNA"/>
</dbReference>
<reference evidence="3" key="1">
    <citation type="submission" date="2012-12" db="EMBL/GenBank/DDBJ databases">
        <authorList>
            <person name="Hellsten U."/>
            <person name="Grimwood J."/>
            <person name="Chapman J.A."/>
            <person name="Shapiro H."/>
            <person name="Aerts A."/>
            <person name="Otillar R.P."/>
            <person name="Terry A.Y."/>
            <person name="Boore J.L."/>
            <person name="Simakov O."/>
            <person name="Marletaz F."/>
            <person name="Cho S.-J."/>
            <person name="Edsinger-Gonzales E."/>
            <person name="Havlak P."/>
            <person name="Kuo D.-H."/>
            <person name="Larsson T."/>
            <person name="Lv J."/>
            <person name="Arendt D."/>
            <person name="Savage R."/>
            <person name="Osoegawa K."/>
            <person name="de Jong P."/>
            <person name="Lindberg D.R."/>
            <person name="Seaver E.C."/>
            <person name="Weisblat D.A."/>
            <person name="Putnam N.H."/>
            <person name="Grigoriev I.V."/>
            <person name="Rokhsar D.S."/>
        </authorList>
    </citation>
    <scope>NUCLEOTIDE SEQUENCE</scope>
</reference>
<dbReference type="SUPFAM" id="SSF47391">
    <property type="entry name" value="Dimerization-anchoring domain of cAMP-dependent PK regulatory subunit"/>
    <property type="match status" value="1"/>
</dbReference>
<dbReference type="AlphaFoldDB" id="T1F8X4"/>
<reference evidence="2" key="3">
    <citation type="submission" date="2015-06" db="UniProtKB">
        <authorList>
            <consortium name="EnsemblMetazoa"/>
        </authorList>
    </citation>
    <scope>IDENTIFICATION</scope>
</reference>
<evidence type="ECO:0008006" key="4">
    <source>
        <dbReference type="Google" id="ProtNLM"/>
    </source>
</evidence>
<dbReference type="GeneID" id="20205273"/>
<dbReference type="OMA" id="PPHGMEN"/>
<protein>
    <recommendedName>
        <fullName evidence="4">RIIa domain-containing protein</fullName>
    </recommendedName>
</protein>
<dbReference type="PANTHER" id="PTHR15505:SF4">
    <property type="entry name" value="RIIA DOMAIN-CONTAINING PROTEIN 1"/>
    <property type="match status" value="1"/>
</dbReference>
<accession>T1F8X4</accession>
<dbReference type="Proteomes" id="UP000015101">
    <property type="component" value="Unassembled WGS sequence"/>
</dbReference>
<dbReference type="KEGG" id="hro:HELRODRAFT_175152"/>
<gene>
    <name evidence="2" type="primary">20205273</name>
    <name evidence="1" type="ORF">HELRODRAFT_175152</name>
</gene>
<dbReference type="RefSeq" id="XP_009020834.1">
    <property type="nucleotide sequence ID" value="XM_009022586.1"/>
</dbReference>